<comment type="caution">
    <text evidence="1">The sequence shown here is derived from an EMBL/GenBank/DDBJ whole genome shotgun (WGS) entry which is preliminary data.</text>
</comment>
<dbReference type="EMBL" id="NMVJ01000006">
    <property type="protein sequence ID" value="OYN91113.1"/>
    <property type="molecule type" value="Genomic_DNA"/>
</dbReference>
<dbReference type="Proteomes" id="UP000216300">
    <property type="component" value="Unassembled WGS sequence"/>
</dbReference>
<reference evidence="1 2" key="1">
    <citation type="submission" date="2017-07" db="EMBL/GenBank/DDBJ databases">
        <title>Draft whole genome sequences of clinical Proprionibacteriaceae strains.</title>
        <authorList>
            <person name="Bernier A.-M."/>
            <person name="Bernard K."/>
            <person name="Domingo M.-C."/>
        </authorList>
    </citation>
    <scope>NUCLEOTIDE SEQUENCE [LARGE SCALE GENOMIC DNA]</scope>
    <source>
        <strain evidence="1 2">NML 150081</strain>
    </source>
</reference>
<accession>A0A255ESL6</accession>
<proteinExistence type="predicted"/>
<name>A0A255ESL6_9ACTN</name>
<organism evidence="1 2">
    <name type="scientific">Parenemella sanctibonifatiensis</name>
    <dbReference type="NCBI Taxonomy" id="2016505"/>
    <lineage>
        <taxon>Bacteria</taxon>
        <taxon>Bacillati</taxon>
        <taxon>Actinomycetota</taxon>
        <taxon>Actinomycetes</taxon>
        <taxon>Propionibacteriales</taxon>
        <taxon>Propionibacteriaceae</taxon>
        <taxon>Parenemella</taxon>
    </lineage>
</organism>
<evidence type="ECO:0000313" key="2">
    <source>
        <dbReference type="Proteomes" id="UP000216300"/>
    </source>
</evidence>
<sequence>MLPSSHPLEAEIDAAVTAYGALPTENRYGCLAMAGPSYVILHEYADGALVPVTVDLGGCPTAQLGTDPDRAPRYEVTPWMATLTELWQSGQHAPDDPATVAPCGETWATLIAPRPADLRVASICLAPGAPESLELRASEVAAVADVLGGEPLESSQEADRPHLEEFRPVRITLADPWGNTMTVRFLGDVLYIDGAFGPQVYYAVPAELAQRLQPKIDRLP</sequence>
<evidence type="ECO:0000313" key="1">
    <source>
        <dbReference type="EMBL" id="OYN91113.1"/>
    </source>
</evidence>
<protein>
    <submittedName>
        <fullName evidence="1">Uncharacterized protein</fullName>
    </submittedName>
</protein>
<dbReference type="RefSeq" id="WP_094453567.1">
    <property type="nucleotide sequence ID" value="NZ_NMVJ01000006.1"/>
</dbReference>
<dbReference type="AlphaFoldDB" id="A0A255ESL6"/>
<keyword evidence="2" id="KW-1185">Reference proteome</keyword>
<dbReference type="OrthoDB" id="3781892at2"/>
<gene>
    <name evidence="1" type="ORF">CGZ91_06540</name>
</gene>